<comment type="function">
    <text evidence="3">Variable subunit of the ferredoxin-thioredoxin reductase (FTR), which catalyzes the two-electron reduction of thioredoxins by the electrons provided by reduced ferredoxin.</text>
</comment>
<evidence type="ECO:0000256" key="1">
    <source>
        <dbReference type="ARBA" id="ARBA00023002"/>
    </source>
</evidence>
<accession>A0ABR9VUQ2</accession>
<dbReference type="RefSeq" id="WP_190597018.1">
    <property type="nucleotide sequence ID" value="NZ_JADEVV010000047.1"/>
</dbReference>
<name>A0ABR9VUQ2_9SYNC</name>
<proteinExistence type="inferred from homology"/>
<dbReference type="Proteomes" id="UP000658720">
    <property type="component" value="Unassembled WGS sequence"/>
</dbReference>
<evidence type="ECO:0000313" key="6">
    <source>
        <dbReference type="EMBL" id="MBE9255062.1"/>
    </source>
</evidence>
<dbReference type="InterPro" id="IPR004207">
    <property type="entry name" value="Fd_thioredoxin_Rdtase_alpha"/>
</dbReference>
<dbReference type="Gene3D" id="2.30.30.50">
    <property type="match status" value="1"/>
</dbReference>
<feature type="domain" description="Ferredoxin thioredoxin reductase alpha chain" evidence="5">
    <location>
        <begin position="3"/>
        <end position="69"/>
    </location>
</feature>
<protein>
    <submittedName>
        <fullName evidence="6">Ferredoxin-thioredoxin reductase variable chain</fullName>
    </submittedName>
</protein>
<comment type="subunit">
    <text evidence="2">Heterodimer of subunit A (variable subunit) and subunit B (catalytic subunit). Heterodimeric FTR forms a complex with ferredoxin and thioredoxin.</text>
</comment>
<comment type="similarity">
    <text evidence="4">Belongs to the ferredoxin thioredoxin reductase alpha subunit family.</text>
</comment>
<keyword evidence="1" id="KW-0560">Oxidoreductase</keyword>
<evidence type="ECO:0000259" key="5">
    <source>
        <dbReference type="Pfam" id="PF02941"/>
    </source>
</evidence>
<evidence type="ECO:0000256" key="4">
    <source>
        <dbReference type="ARBA" id="ARBA00034490"/>
    </source>
</evidence>
<gene>
    <name evidence="6" type="ORF">IQ217_14675</name>
</gene>
<dbReference type="SUPFAM" id="SSF50090">
    <property type="entry name" value="Electron transport accessory proteins"/>
    <property type="match status" value="1"/>
</dbReference>
<evidence type="ECO:0000313" key="7">
    <source>
        <dbReference type="Proteomes" id="UP000658720"/>
    </source>
</evidence>
<keyword evidence="7" id="KW-1185">Reference proteome</keyword>
<dbReference type="InterPro" id="IPR008990">
    <property type="entry name" value="Elect_transpt_acc-like_dom_sf"/>
</dbReference>
<evidence type="ECO:0000256" key="3">
    <source>
        <dbReference type="ARBA" id="ARBA00034474"/>
    </source>
</evidence>
<organism evidence="6 7">
    <name type="scientific">Synechocystis salina LEGE 00031</name>
    <dbReference type="NCBI Taxonomy" id="1828736"/>
    <lineage>
        <taxon>Bacteria</taxon>
        <taxon>Bacillati</taxon>
        <taxon>Cyanobacteriota</taxon>
        <taxon>Cyanophyceae</taxon>
        <taxon>Synechococcales</taxon>
        <taxon>Merismopediaceae</taxon>
        <taxon>Synechocystis</taxon>
    </lineage>
</organism>
<dbReference type="InterPro" id="IPR044166">
    <property type="entry name" value="FTRV"/>
</dbReference>
<comment type="caution">
    <text evidence="6">The sequence shown here is derived from an EMBL/GenBank/DDBJ whole genome shotgun (WGS) entry which is preliminary data.</text>
</comment>
<dbReference type="EMBL" id="JADEVV010000047">
    <property type="protein sequence ID" value="MBE9255062.1"/>
    <property type="molecule type" value="Genomic_DNA"/>
</dbReference>
<sequence>MNVGDRVRVTSSVVVYHHPEHKKIAFDLQGMEGEVAAVLTEWQGRPISANLPVLVKFEKRFKAHFRPDEVSIIEG</sequence>
<evidence type="ECO:0000256" key="2">
    <source>
        <dbReference type="ARBA" id="ARBA00026011"/>
    </source>
</evidence>
<dbReference type="PANTHER" id="PTHR46937">
    <property type="entry name" value="FERREDOXIN-THIOREDOXIN REDUCTASE, VARIABLE CHAIN"/>
    <property type="match status" value="1"/>
</dbReference>
<dbReference type="Pfam" id="PF02941">
    <property type="entry name" value="FeThRed_A"/>
    <property type="match status" value="1"/>
</dbReference>
<reference evidence="6 7" key="1">
    <citation type="submission" date="2020-10" db="EMBL/GenBank/DDBJ databases">
        <authorList>
            <person name="Castelo-Branco R."/>
            <person name="Eusebio N."/>
            <person name="Adriana R."/>
            <person name="Vieira A."/>
            <person name="Brugerolle De Fraissinette N."/>
            <person name="Rezende De Castro R."/>
            <person name="Schneider M.P."/>
            <person name="Vasconcelos V."/>
            <person name="Leao P.N."/>
        </authorList>
    </citation>
    <scope>NUCLEOTIDE SEQUENCE [LARGE SCALE GENOMIC DNA]</scope>
    <source>
        <strain evidence="6 7">LEGE 00031</strain>
    </source>
</reference>
<dbReference type="PANTHER" id="PTHR46937:SF4">
    <property type="entry name" value="FERREDOXIN-THIOREDOXIN REDUCTASE SUBUNIT A1, CHLOROPLASTIC"/>
    <property type="match status" value="1"/>
</dbReference>